<keyword evidence="2" id="KW-1133">Transmembrane helix</keyword>
<name>B8LMB9_PICSI</name>
<sequence length="232" mass="24908">MGDNGGNFGENVSEFQSNDSGEKDVPITFMPRGEYAGEEGLLQVLKQTVLQIVYPRDGTPFIRRAKQAFMENGPLVKQAATNSTKDLMDWTHRGGPWRAFLVISVGTIFLLATTGFGAFMLFFLAATTNTIIVGLLMSLAAVGGFMAIFFSCLVAIFVGALSVAAFVISVTTLVTITAVSIAAGWIGFFWLVWQGIKKSLDVTKSSFLMTASALSAISTNGSISKSNLKKNY</sequence>
<dbReference type="OMA" id="AAWGTRN"/>
<dbReference type="PANTHER" id="PTHR35508">
    <property type="entry name" value="VOLTAGE-DEPENDENT L-TYPE CALCIUM CHANNEL SUBUNIT"/>
    <property type="match status" value="1"/>
</dbReference>
<feature type="transmembrane region" description="Helical" evidence="2">
    <location>
        <begin position="131"/>
        <end position="158"/>
    </location>
</feature>
<dbReference type="EMBL" id="EF676931">
    <property type="protein sequence ID" value="ABR16799.1"/>
    <property type="molecule type" value="mRNA"/>
</dbReference>
<keyword evidence="2" id="KW-0812">Transmembrane</keyword>
<evidence type="ECO:0000313" key="3">
    <source>
        <dbReference type="EMBL" id="ABR16799.1"/>
    </source>
</evidence>
<dbReference type="PANTHER" id="PTHR35508:SF1">
    <property type="entry name" value="VOLTAGE-DEPENDENT L-TYPE CALCIUM CHANNEL SUBUNIT"/>
    <property type="match status" value="1"/>
</dbReference>
<feature type="transmembrane region" description="Helical" evidence="2">
    <location>
        <begin position="99"/>
        <end position="125"/>
    </location>
</feature>
<evidence type="ECO:0000256" key="2">
    <source>
        <dbReference type="SAM" id="Phobius"/>
    </source>
</evidence>
<proteinExistence type="evidence at transcript level"/>
<evidence type="ECO:0000256" key="1">
    <source>
        <dbReference type="SAM" id="MobiDB-lite"/>
    </source>
</evidence>
<protein>
    <submittedName>
        <fullName evidence="3">Uncharacterized protein</fullName>
    </submittedName>
</protein>
<keyword evidence="2" id="KW-0472">Membrane</keyword>
<accession>B8LMB9</accession>
<organism evidence="3">
    <name type="scientific">Picea sitchensis</name>
    <name type="common">Sitka spruce</name>
    <name type="synonym">Pinus sitchensis</name>
    <dbReference type="NCBI Taxonomy" id="3332"/>
    <lineage>
        <taxon>Eukaryota</taxon>
        <taxon>Viridiplantae</taxon>
        <taxon>Streptophyta</taxon>
        <taxon>Embryophyta</taxon>
        <taxon>Tracheophyta</taxon>
        <taxon>Spermatophyta</taxon>
        <taxon>Pinopsida</taxon>
        <taxon>Pinidae</taxon>
        <taxon>Conifers I</taxon>
        <taxon>Pinales</taxon>
        <taxon>Pinaceae</taxon>
        <taxon>Picea</taxon>
    </lineage>
</organism>
<dbReference type="AlphaFoldDB" id="B8LMB9"/>
<feature type="region of interest" description="Disordered" evidence="1">
    <location>
        <begin position="1"/>
        <end position="24"/>
    </location>
</feature>
<feature type="transmembrane region" description="Helical" evidence="2">
    <location>
        <begin position="165"/>
        <end position="193"/>
    </location>
</feature>
<reference evidence="3" key="1">
    <citation type="submission" date="2007-06" db="EMBL/GenBank/DDBJ databases">
        <title>Full length cDNA sequences from Sitka Spruce (Picea sitchensis).</title>
        <authorList>
            <person name="Ralph S.G."/>
            <person name="Chun H.E."/>
            <person name="Liao N."/>
            <person name="Ali J."/>
            <person name="Reid K."/>
            <person name="Kolosova N."/>
            <person name="Cooper N."/>
            <person name="Cullis C."/>
            <person name="Jancsik S."/>
            <person name="Moore R."/>
            <person name="Mayo M."/>
            <person name="Wagner S."/>
            <person name="Holt R.A."/>
            <person name="Jones S.J.M."/>
            <person name="Marra M.A."/>
            <person name="Ritland C.E."/>
            <person name="Ritland K."/>
            <person name="Bohlmann J."/>
        </authorList>
    </citation>
    <scope>NUCLEOTIDE SEQUENCE</scope>
    <source>
        <tissue evidence="3">Green portion of the leader tissue</tissue>
    </source>
</reference>